<name>A0ABV0NEX3_9TELE</name>
<accession>A0ABV0NEX3</accession>
<sequence>MRFNFPVCFYLSRSKPELKLCNKNSGSCCYREKQDFQSSRKGNSQGPGFQHVSLLRFMEKWDGVNPRV</sequence>
<keyword evidence="2" id="KW-1185">Reference proteome</keyword>
<reference evidence="1 2" key="1">
    <citation type="submission" date="2021-06" db="EMBL/GenBank/DDBJ databases">
        <authorList>
            <person name="Palmer J.M."/>
        </authorList>
    </citation>
    <scope>NUCLEOTIDE SEQUENCE [LARGE SCALE GENOMIC DNA]</scope>
    <source>
        <strain evidence="1 2">GA_2019</strain>
        <tissue evidence="1">Muscle</tissue>
    </source>
</reference>
<gene>
    <name evidence="1" type="ORF">GOODEAATRI_030396</name>
</gene>
<comment type="caution">
    <text evidence="1">The sequence shown here is derived from an EMBL/GenBank/DDBJ whole genome shotgun (WGS) entry which is preliminary data.</text>
</comment>
<proteinExistence type="predicted"/>
<dbReference type="Proteomes" id="UP001476798">
    <property type="component" value="Unassembled WGS sequence"/>
</dbReference>
<evidence type="ECO:0000313" key="1">
    <source>
        <dbReference type="EMBL" id="MEQ2169968.1"/>
    </source>
</evidence>
<evidence type="ECO:0000313" key="2">
    <source>
        <dbReference type="Proteomes" id="UP001476798"/>
    </source>
</evidence>
<dbReference type="EMBL" id="JAHRIO010034775">
    <property type="protein sequence ID" value="MEQ2169968.1"/>
    <property type="molecule type" value="Genomic_DNA"/>
</dbReference>
<protein>
    <submittedName>
        <fullName evidence="1">Uncharacterized protein</fullName>
    </submittedName>
</protein>
<organism evidence="1 2">
    <name type="scientific">Goodea atripinnis</name>
    <dbReference type="NCBI Taxonomy" id="208336"/>
    <lineage>
        <taxon>Eukaryota</taxon>
        <taxon>Metazoa</taxon>
        <taxon>Chordata</taxon>
        <taxon>Craniata</taxon>
        <taxon>Vertebrata</taxon>
        <taxon>Euteleostomi</taxon>
        <taxon>Actinopterygii</taxon>
        <taxon>Neopterygii</taxon>
        <taxon>Teleostei</taxon>
        <taxon>Neoteleostei</taxon>
        <taxon>Acanthomorphata</taxon>
        <taxon>Ovalentaria</taxon>
        <taxon>Atherinomorphae</taxon>
        <taxon>Cyprinodontiformes</taxon>
        <taxon>Goodeidae</taxon>
        <taxon>Goodea</taxon>
    </lineage>
</organism>